<evidence type="ECO:0000313" key="3">
    <source>
        <dbReference type="EMBL" id="MCS0604648.1"/>
    </source>
</evidence>
<sequence>MAGLPTITPYPLPARASLPENVARWTPDPDRAVLLVHDMQGYFLRALPEPLRSDLVNNAAALRGRAAALGVPVAYTAQPGRMTDEDRGLLRDFWGPGMRTEPADREVTGKLAPAEDDWVFTKWRYSAFFRTDLLERMRAARRDQLVLCGVYAHVGLLATALEAYANDIQAFLVADAVGDFSADHHRLALEYAAQRCAVVLPVAEVFA</sequence>
<dbReference type="Gene3D" id="3.40.50.850">
    <property type="entry name" value="Isochorismatase-like"/>
    <property type="match status" value="1"/>
</dbReference>
<dbReference type="RefSeq" id="WP_258781413.1">
    <property type="nucleotide sequence ID" value="NZ_JANUGP010000023.1"/>
</dbReference>
<dbReference type="InterPro" id="IPR036380">
    <property type="entry name" value="Isochorismatase-like_sf"/>
</dbReference>
<evidence type="ECO:0000313" key="4">
    <source>
        <dbReference type="Proteomes" id="UP001205612"/>
    </source>
</evidence>
<comment type="caution">
    <text evidence="3">The sequence shown here is derived from an EMBL/GenBank/DDBJ whole genome shotgun (WGS) entry which is preliminary data.</text>
</comment>
<dbReference type="Proteomes" id="UP001205612">
    <property type="component" value="Unassembled WGS sequence"/>
</dbReference>
<dbReference type="EMBL" id="JANUGP010000023">
    <property type="protein sequence ID" value="MCS0604648.1"/>
    <property type="molecule type" value="Genomic_DNA"/>
</dbReference>
<dbReference type="PANTHER" id="PTHR43540">
    <property type="entry name" value="PEROXYUREIDOACRYLATE/UREIDOACRYLATE AMIDOHYDROLASE-RELATED"/>
    <property type="match status" value="1"/>
</dbReference>
<protein>
    <submittedName>
        <fullName evidence="3">Isochorismatase family protein</fullName>
    </submittedName>
</protein>
<proteinExistence type="predicted"/>
<reference evidence="3 4" key="1">
    <citation type="submission" date="2022-08" db="EMBL/GenBank/DDBJ databases">
        <authorList>
            <person name="Somphong A."/>
            <person name="Phongsopitanun W."/>
        </authorList>
    </citation>
    <scope>NUCLEOTIDE SEQUENCE [LARGE SCALE GENOMIC DNA]</scope>
    <source>
        <strain evidence="3 4">LP11</strain>
    </source>
</reference>
<dbReference type="InterPro" id="IPR000868">
    <property type="entry name" value="Isochorismatase-like_dom"/>
</dbReference>
<organism evidence="3 4">
    <name type="scientific">Streptomyces pyxinicus</name>
    <dbReference type="NCBI Taxonomy" id="2970331"/>
    <lineage>
        <taxon>Bacteria</taxon>
        <taxon>Bacillati</taxon>
        <taxon>Actinomycetota</taxon>
        <taxon>Actinomycetes</taxon>
        <taxon>Kitasatosporales</taxon>
        <taxon>Streptomycetaceae</taxon>
        <taxon>Streptomyces</taxon>
    </lineage>
</organism>
<dbReference type="InterPro" id="IPR016291">
    <property type="entry name" value="Isochorismatase"/>
</dbReference>
<dbReference type="InterPro" id="IPR050272">
    <property type="entry name" value="Isochorismatase-like_hydrls"/>
</dbReference>
<dbReference type="PRINTS" id="PR01398">
    <property type="entry name" value="ISCHRISMTASE"/>
</dbReference>
<dbReference type="SUPFAM" id="SSF52499">
    <property type="entry name" value="Isochorismatase-like hydrolases"/>
    <property type="match status" value="1"/>
</dbReference>
<evidence type="ECO:0000256" key="1">
    <source>
        <dbReference type="ARBA" id="ARBA00022801"/>
    </source>
</evidence>
<keyword evidence="1" id="KW-0378">Hydrolase</keyword>
<dbReference type="PANTHER" id="PTHR43540:SF3">
    <property type="entry name" value="ENTEROBACTIN SYNTHASE COMPONENT B"/>
    <property type="match status" value="1"/>
</dbReference>
<dbReference type="Pfam" id="PF00857">
    <property type="entry name" value="Isochorismatase"/>
    <property type="match status" value="1"/>
</dbReference>
<keyword evidence="4" id="KW-1185">Reference proteome</keyword>
<gene>
    <name evidence="3" type="ORF">NX794_26035</name>
</gene>
<feature type="domain" description="Isochorismatase-like" evidence="2">
    <location>
        <begin position="33"/>
        <end position="203"/>
    </location>
</feature>
<name>A0ABT2B7Z5_9ACTN</name>
<evidence type="ECO:0000259" key="2">
    <source>
        <dbReference type="Pfam" id="PF00857"/>
    </source>
</evidence>
<accession>A0ABT2B7Z5</accession>